<protein>
    <submittedName>
        <fullName evidence="3">12451_t:CDS:1</fullName>
    </submittedName>
</protein>
<organism evidence="3 4">
    <name type="scientific">Ambispora leptoticha</name>
    <dbReference type="NCBI Taxonomy" id="144679"/>
    <lineage>
        <taxon>Eukaryota</taxon>
        <taxon>Fungi</taxon>
        <taxon>Fungi incertae sedis</taxon>
        <taxon>Mucoromycota</taxon>
        <taxon>Glomeromycotina</taxon>
        <taxon>Glomeromycetes</taxon>
        <taxon>Archaeosporales</taxon>
        <taxon>Ambisporaceae</taxon>
        <taxon>Ambispora</taxon>
    </lineage>
</organism>
<dbReference type="AlphaFoldDB" id="A0A9N9B2C9"/>
<dbReference type="Proteomes" id="UP000789508">
    <property type="component" value="Unassembled WGS sequence"/>
</dbReference>
<keyword evidence="2" id="KW-0812">Transmembrane</keyword>
<evidence type="ECO:0000313" key="4">
    <source>
        <dbReference type="Proteomes" id="UP000789508"/>
    </source>
</evidence>
<sequence length="140" mass="14488">MTTSSLVSTASKTSTTSSTSRSTNSPTSTSTTTSNSDRNSQPQSSPTPQITTSFKTVVLSTVVDGSQSTITTVTPIVTSPDTETQVITVGAGGPTTSPTQKTVGGLISNAERNDNFPVLRNVVVGFVTIFGMSFLANLKY</sequence>
<feature type="transmembrane region" description="Helical" evidence="2">
    <location>
        <begin position="118"/>
        <end position="138"/>
    </location>
</feature>
<evidence type="ECO:0000256" key="1">
    <source>
        <dbReference type="SAM" id="MobiDB-lite"/>
    </source>
</evidence>
<reference evidence="3" key="1">
    <citation type="submission" date="2021-06" db="EMBL/GenBank/DDBJ databases">
        <authorList>
            <person name="Kallberg Y."/>
            <person name="Tangrot J."/>
            <person name="Rosling A."/>
        </authorList>
    </citation>
    <scope>NUCLEOTIDE SEQUENCE</scope>
    <source>
        <strain evidence="3">FL130A</strain>
    </source>
</reference>
<feature type="compositionally biased region" description="Polar residues" evidence="1">
    <location>
        <begin position="35"/>
        <end position="52"/>
    </location>
</feature>
<comment type="caution">
    <text evidence="3">The sequence shown here is derived from an EMBL/GenBank/DDBJ whole genome shotgun (WGS) entry which is preliminary data.</text>
</comment>
<evidence type="ECO:0000256" key="2">
    <source>
        <dbReference type="SAM" id="Phobius"/>
    </source>
</evidence>
<proteinExistence type="predicted"/>
<evidence type="ECO:0000313" key="3">
    <source>
        <dbReference type="EMBL" id="CAG8553240.1"/>
    </source>
</evidence>
<gene>
    <name evidence="3" type="ORF">ALEPTO_LOCUS5981</name>
</gene>
<keyword evidence="4" id="KW-1185">Reference proteome</keyword>
<keyword evidence="2" id="KW-1133">Transmembrane helix</keyword>
<dbReference type="EMBL" id="CAJVPS010001882">
    <property type="protein sequence ID" value="CAG8553240.1"/>
    <property type="molecule type" value="Genomic_DNA"/>
</dbReference>
<name>A0A9N9B2C9_9GLOM</name>
<feature type="region of interest" description="Disordered" evidence="1">
    <location>
        <begin position="1"/>
        <end position="52"/>
    </location>
</feature>
<accession>A0A9N9B2C9</accession>
<keyword evidence="2" id="KW-0472">Membrane</keyword>
<feature type="compositionally biased region" description="Low complexity" evidence="1">
    <location>
        <begin position="1"/>
        <end position="34"/>
    </location>
</feature>